<accession>A0ABN3K7C2</accession>
<dbReference type="PANTHER" id="PTHR47016">
    <property type="entry name" value="ATP-DEPENDENT CLP PROTEASE ATP-BINDING SUBUNIT CLPT1, CHLOROPLASTIC"/>
    <property type="match status" value="1"/>
</dbReference>
<proteinExistence type="predicted"/>
<gene>
    <name evidence="3" type="ORF">GCM10010405_37570</name>
</gene>
<dbReference type="PANTHER" id="PTHR47016:SF5">
    <property type="entry name" value="CLP DOMAIN SUPERFAMILY PROTEIN"/>
    <property type="match status" value="1"/>
</dbReference>
<keyword evidence="1" id="KW-0677">Repeat</keyword>
<dbReference type="InterPro" id="IPR004176">
    <property type="entry name" value="Clp_R_N"/>
</dbReference>
<evidence type="ECO:0000313" key="3">
    <source>
        <dbReference type="EMBL" id="GAA2450462.1"/>
    </source>
</evidence>
<dbReference type="SUPFAM" id="SSF81923">
    <property type="entry name" value="Double Clp-N motif"/>
    <property type="match status" value="2"/>
</dbReference>
<comment type="caution">
    <text evidence="3">The sequence shown here is derived from an EMBL/GenBank/DDBJ whole genome shotgun (WGS) entry which is preliminary data.</text>
</comment>
<dbReference type="PROSITE" id="PS51903">
    <property type="entry name" value="CLP_R"/>
    <property type="match status" value="1"/>
</dbReference>
<organism evidence="3 4">
    <name type="scientific">Streptomyces macrosporus</name>
    <dbReference type="NCBI Taxonomy" id="44032"/>
    <lineage>
        <taxon>Bacteria</taxon>
        <taxon>Bacillati</taxon>
        <taxon>Actinomycetota</taxon>
        <taxon>Actinomycetes</taxon>
        <taxon>Kitasatosporales</taxon>
        <taxon>Streptomycetaceae</taxon>
        <taxon>Streptomyces</taxon>
    </lineage>
</organism>
<evidence type="ECO:0000259" key="2">
    <source>
        <dbReference type="PROSITE" id="PS51903"/>
    </source>
</evidence>
<dbReference type="InterPro" id="IPR044217">
    <property type="entry name" value="CLPT1/2"/>
</dbReference>
<keyword evidence="3" id="KW-0645">Protease</keyword>
<dbReference type="RefSeq" id="WP_344324525.1">
    <property type="nucleotide sequence ID" value="NZ_BAAASZ010000026.1"/>
</dbReference>
<evidence type="ECO:0000313" key="4">
    <source>
        <dbReference type="Proteomes" id="UP001501638"/>
    </source>
</evidence>
<keyword evidence="3" id="KW-0378">Hydrolase</keyword>
<dbReference type="Proteomes" id="UP001501638">
    <property type="component" value="Unassembled WGS sequence"/>
</dbReference>
<keyword evidence="4" id="KW-1185">Reference proteome</keyword>
<dbReference type="Pfam" id="PF02861">
    <property type="entry name" value="Clp_N"/>
    <property type="match status" value="2"/>
</dbReference>
<feature type="domain" description="Clp R" evidence="2">
    <location>
        <begin position="2"/>
        <end position="205"/>
    </location>
</feature>
<protein>
    <submittedName>
        <fullName evidence="3">Clp protease N-terminal domain-containing protein</fullName>
    </submittedName>
</protein>
<dbReference type="InterPro" id="IPR036628">
    <property type="entry name" value="Clp_N_dom_sf"/>
</dbReference>
<evidence type="ECO:0000256" key="1">
    <source>
        <dbReference type="PROSITE-ProRule" id="PRU01251"/>
    </source>
</evidence>
<dbReference type="GO" id="GO:0006508">
    <property type="term" value="P:proteolysis"/>
    <property type="evidence" value="ECO:0007669"/>
    <property type="project" value="UniProtKB-KW"/>
</dbReference>
<name>A0ABN3K7C2_9ACTN</name>
<sequence length="206" mass="22598">MFERFTRQARAAVVGAQQEARGLGHDWIGTEHLLIALLRRPDEPGAATLARLGLDAESARTAVERMTGRGGDGVGEEDAEALRALGIDLEEVRRRAEGAFGPGALDRVPEPPDERRGLRSVLPFRRGGRNRRRGQGHIPFTPRAKKALELALREALALKDRHVGCEHVVLGLLRSDDRFTGDLFARLGVDPKAVRSRVVADLRRAA</sequence>
<reference evidence="3 4" key="1">
    <citation type="journal article" date="2019" name="Int. J. Syst. Evol. Microbiol.">
        <title>The Global Catalogue of Microorganisms (GCM) 10K type strain sequencing project: providing services to taxonomists for standard genome sequencing and annotation.</title>
        <authorList>
            <consortium name="The Broad Institute Genomics Platform"/>
            <consortium name="The Broad Institute Genome Sequencing Center for Infectious Disease"/>
            <person name="Wu L."/>
            <person name="Ma J."/>
        </authorList>
    </citation>
    <scope>NUCLEOTIDE SEQUENCE [LARGE SCALE GENOMIC DNA]</scope>
    <source>
        <strain evidence="3 4">JCM 6305</strain>
    </source>
</reference>
<dbReference type="GO" id="GO:0008233">
    <property type="term" value="F:peptidase activity"/>
    <property type="evidence" value="ECO:0007669"/>
    <property type="project" value="UniProtKB-KW"/>
</dbReference>
<dbReference type="Gene3D" id="1.10.1780.10">
    <property type="entry name" value="Clp, N-terminal domain"/>
    <property type="match status" value="2"/>
</dbReference>
<dbReference type="EMBL" id="BAAASZ010000026">
    <property type="protein sequence ID" value="GAA2450462.1"/>
    <property type="molecule type" value="Genomic_DNA"/>
</dbReference>